<protein>
    <submittedName>
        <fullName evidence="1">Uncharacterized protein</fullName>
    </submittedName>
</protein>
<evidence type="ECO:0000313" key="2">
    <source>
        <dbReference type="Proteomes" id="UP000542695"/>
    </source>
</evidence>
<organism evidence="1 2">
    <name type="scientific">Pseudomonas putida</name>
    <name type="common">Arthrobacter siderocapsulatus</name>
    <dbReference type="NCBI Taxonomy" id="303"/>
    <lineage>
        <taxon>Bacteria</taxon>
        <taxon>Pseudomonadati</taxon>
        <taxon>Pseudomonadota</taxon>
        <taxon>Gammaproteobacteria</taxon>
        <taxon>Pseudomonadales</taxon>
        <taxon>Pseudomonadaceae</taxon>
        <taxon>Pseudomonas</taxon>
    </lineage>
</organism>
<gene>
    <name evidence="1" type="ORF">HX798_26880</name>
</gene>
<accession>A0A7Y8D5U3</accession>
<comment type="caution">
    <text evidence="1">The sequence shown here is derived from an EMBL/GenBank/DDBJ whole genome shotgun (WGS) entry which is preliminary data.</text>
</comment>
<evidence type="ECO:0000313" key="1">
    <source>
        <dbReference type="EMBL" id="NWC83883.1"/>
    </source>
</evidence>
<sequence>MESTIQFHIATSNPFSLGDAAGYEGFFVTKSSDAQGPALGSFLTYHVALDEPGEFYADVRDAYGKTVFEIDGSVSQSGVMVHGWDVLGLKRHLVQLGVMTASQELVLAHETPAPIIVRRNGIGVDEFFGSEEQAATIRVGVTNFGHLLKRYDCQARRYSFSSFADCIEANCDPLNRQAAEVAKTLREVYRLQLKRAAS</sequence>
<dbReference type="Proteomes" id="UP000542695">
    <property type="component" value="Unassembled WGS sequence"/>
</dbReference>
<name>A0A7Y8D5U3_PSEPU</name>
<dbReference type="AlphaFoldDB" id="A0A7Y8D5U3"/>
<dbReference type="RefSeq" id="WP_177011243.1">
    <property type="nucleotide sequence ID" value="NZ_JACARV010000107.1"/>
</dbReference>
<dbReference type="EMBL" id="JACARV010000107">
    <property type="protein sequence ID" value="NWC83883.1"/>
    <property type="molecule type" value="Genomic_DNA"/>
</dbReference>
<proteinExistence type="predicted"/>
<reference evidence="1 2" key="1">
    <citation type="submission" date="2020-04" db="EMBL/GenBank/DDBJ databases">
        <title>Molecular characterization of pseudomonads from Agaricus bisporus reveal novel blotch 2 pathogens in Western Europe.</title>
        <authorList>
            <person name="Taparia T."/>
            <person name="Krijger M."/>
            <person name="Haynes E."/>
            <person name="Elpinstone J.G."/>
            <person name="Noble R."/>
            <person name="Van Der Wolf J."/>
        </authorList>
    </citation>
    <scope>NUCLEOTIDE SEQUENCE [LARGE SCALE GENOMIC DNA]</scope>
    <source>
        <strain evidence="1 2">P7765</strain>
    </source>
</reference>